<reference evidence="2 3" key="2">
    <citation type="journal article" date="2015" name="PLoS ONE">
        <title>Whole-Genome Optical Mapping and Finished Genome Sequence of Sphingobacterium deserti sp. nov., a New Species Isolated from the Western Desert of China.</title>
        <authorList>
            <person name="Teng C."/>
            <person name="Zhou Z."/>
            <person name="Molnar I."/>
            <person name="Li X."/>
            <person name="Tang R."/>
            <person name="Chen M."/>
            <person name="Wang L."/>
            <person name="Su S."/>
            <person name="Zhang W."/>
            <person name="Lin M."/>
        </authorList>
    </citation>
    <scope>NUCLEOTIDE SEQUENCE [LARGE SCALE GENOMIC DNA]</scope>
    <source>
        <strain evidence="3">ACCC05744</strain>
    </source>
</reference>
<evidence type="ECO:0000313" key="3">
    <source>
        <dbReference type="Proteomes" id="UP000031802"/>
    </source>
</evidence>
<dbReference type="OrthoDB" id="770452at2"/>
<dbReference type="RefSeq" id="WP_037494098.1">
    <property type="nucleotide sequence ID" value="NZ_JJMU01000001.1"/>
</dbReference>
<reference evidence="3" key="1">
    <citation type="submission" date="2014-04" db="EMBL/GenBank/DDBJ databases">
        <title>Whole-Genome optical mapping and complete genome sequence of Sphingobacterium deserti sp. nov., a new spaces isolated from desert in the west of China.</title>
        <authorList>
            <person name="Teng C."/>
            <person name="Zhou Z."/>
            <person name="Li X."/>
            <person name="Chen M."/>
            <person name="Lin M."/>
            <person name="Wang L."/>
            <person name="Su S."/>
            <person name="Zhang C."/>
            <person name="Zhang W."/>
        </authorList>
    </citation>
    <scope>NUCLEOTIDE SEQUENCE [LARGE SCALE GENOMIC DNA]</scope>
    <source>
        <strain evidence="3">ACCC05744</strain>
    </source>
</reference>
<dbReference type="InterPro" id="IPR054238">
    <property type="entry name" value="DUF6965"/>
</dbReference>
<accession>A0A0B8T5Z6</accession>
<dbReference type="PATRIC" id="fig|1229276.3.peg.61"/>
<name>A0A0B8T5Z6_9SPHI</name>
<sequence length="79" mass="9177">MTIPELKEFFEGKTFTPPIQISEDQIVEDPVLFLKTQFIMVGQWPEKKPLASLFEVDEVLGGGEIRRYYFCALFAKFDI</sequence>
<dbReference type="Pfam" id="PF22292">
    <property type="entry name" value="DUF6965"/>
    <property type="match status" value="1"/>
</dbReference>
<protein>
    <recommendedName>
        <fullName evidence="1">DUF6965 domain-containing protein</fullName>
    </recommendedName>
</protein>
<dbReference type="STRING" id="1229276.DI53_0056"/>
<gene>
    <name evidence="2" type="ORF">DI53_0056</name>
</gene>
<evidence type="ECO:0000313" key="2">
    <source>
        <dbReference type="EMBL" id="KGE16223.1"/>
    </source>
</evidence>
<dbReference type="EMBL" id="JJMU01000001">
    <property type="protein sequence ID" value="KGE16223.1"/>
    <property type="molecule type" value="Genomic_DNA"/>
</dbReference>
<comment type="caution">
    <text evidence="2">The sequence shown here is derived from an EMBL/GenBank/DDBJ whole genome shotgun (WGS) entry which is preliminary data.</text>
</comment>
<feature type="domain" description="DUF6965" evidence="1">
    <location>
        <begin position="1"/>
        <end position="53"/>
    </location>
</feature>
<evidence type="ECO:0000259" key="1">
    <source>
        <dbReference type="Pfam" id="PF22292"/>
    </source>
</evidence>
<keyword evidence="3" id="KW-1185">Reference proteome</keyword>
<dbReference type="AlphaFoldDB" id="A0A0B8T5Z6"/>
<proteinExistence type="predicted"/>
<organism evidence="2 3">
    <name type="scientific">Sphingobacterium deserti</name>
    <dbReference type="NCBI Taxonomy" id="1229276"/>
    <lineage>
        <taxon>Bacteria</taxon>
        <taxon>Pseudomonadati</taxon>
        <taxon>Bacteroidota</taxon>
        <taxon>Sphingobacteriia</taxon>
        <taxon>Sphingobacteriales</taxon>
        <taxon>Sphingobacteriaceae</taxon>
        <taxon>Sphingobacterium</taxon>
    </lineage>
</organism>
<dbReference type="Proteomes" id="UP000031802">
    <property type="component" value="Unassembled WGS sequence"/>
</dbReference>